<keyword evidence="4" id="KW-0325">Glycoprotein</keyword>
<sequence>MIKKTILSLLALGGLAFSNALPSGPISGVASYYNDAGTGACGTPINARTDMIVAIPTSYWTNPSNPNADPLCNSRIRVTHNGRSVELAVVDKCPTCGPNKIDISESAFIKLDGSTTRGIIDITWEFLGADNRGPSPSTSGTSGTIGTSTDGKCFRQVTVDAGQGCWDVWTSKCNNKWNEDQFYQTNPGVRCDALNIGQPLCCSGVGGSTLPSPSTSGTSGTIGTSTDGKCFREVTVDAGQGCWDVWTSKCNNKWNEDQFYQTNPGVKCGALNIGQPLCCSGVGGSSLPSPSTSGTLSTSGTIGSSTGKCSKYVTVDAGQGCWDVWTLKCNNKWNEELFFNLNSGTQCTSLRIGQSLCCY</sequence>
<dbReference type="eggNOG" id="KOG2806">
    <property type="taxonomic scope" value="Eukaryota"/>
</dbReference>
<dbReference type="InterPro" id="IPR048197">
    <property type="entry name" value="Papain_inhib"/>
</dbReference>
<organism evidence="7 8">
    <name type="scientific">Dictyostelium purpureum</name>
    <name type="common">Slime mold</name>
    <dbReference type="NCBI Taxonomy" id="5786"/>
    <lineage>
        <taxon>Eukaryota</taxon>
        <taxon>Amoebozoa</taxon>
        <taxon>Evosea</taxon>
        <taxon>Eumycetozoa</taxon>
        <taxon>Dictyostelia</taxon>
        <taxon>Dictyosteliales</taxon>
        <taxon>Dictyosteliaceae</taxon>
        <taxon>Dictyostelium</taxon>
    </lineage>
</organism>
<evidence type="ECO:0000256" key="2">
    <source>
        <dbReference type="ARBA" id="ARBA00022729"/>
    </source>
</evidence>
<feature type="domain" description="LysM" evidence="6">
    <location>
        <begin position="312"/>
        <end position="359"/>
    </location>
</feature>
<evidence type="ECO:0000259" key="6">
    <source>
        <dbReference type="SMART" id="SM00257"/>
    </source>
</evidence>
<evidence type="ECO:0000256" key="1">
    <source>
        <dbReference type="ARBA" id="ARBA00005392"/>
    </source>
</evidence>
<dbReference type="InParanoid" id="F0ZRW2"/>
<dbReference type="Gene3D" id="3.10.350.10">
    <property type="entry name" value="LysM domain"/>
    <property type="match status" value="2"/>
</dbReference>
<dbReference type="FunCoup" id="F0ZRW2">
    <property type="interactions" value="1"/>
</dbReference>
<dbReference type="VEuPathDB" id="AmoebaDB:DICPUDRAFT_92439"/>
<dbReference type="InterPro" id="IPR009009">
    <property type="entry name" value="RlpA-like_DPBB"/>
</dbReference>
<feature type="chain" id="PRO_5003261923" description="LysM domain-containing protein" evidence="5">
    <location>
        <begin position="21"/>
        <end position="359"/>
    </location>
</feature>
<dbReference type="InterPro" id="IPR036908">
    <property type="entry name" value="RlpA-like_sf"/>
</dbReference>
<dbReference type="InterPro" id="IPR018392">
    <property type="entry name" value="LysM"/>
</dbReference>
<dbReference type="OMA" id="CNNKWNE"/>
<comment type="similarity">
    <text evidence="1">Belongs to the expansin family. Expansin A subfamily.</text>
</comment>
<dbReference type="PANTHER" id="PTHR31836">
    <property type="match status" value="1"/>
</dbReference>
<dbReference type="Pfam" id="PF01476">
    <property type="entry name" value="LysM"/>
    <property type="match status" value="2"/>
</dbReference>
<dbReference type="InterPro" id="IPR036779">
    <property type="entry name" value="LysM_dom_sf"/>
</dbReference>
<accession>F0ZRW2</accession>
<dbReference type="GO" id="GO:0004867">
    <property type="term" value="F:serine-type endopeptidase inhibitor activity"/>
    <property type="evidence" value="ECO:0007669"/>
    <property type="project" value="InterPro"/>
</dbReference>
<gene>
    <name evidence="7" type="ORF">DICPUDRAFT_92439</name>
</gene>
<dbReference type="SMART" id="SM00257">
    <property type="entry name" value="LysM"/>
    <property type="match status" value="3"/>
</dbReference>
<feature type="domain" description="LysM" evidence="6">
    <location>
        <begin position="156"/>
        <end position="203"/>
    </location>
</feature>
<keyword evidence="3" id="KW-1015">Disulfide bond</keyword>
<evidence type="ECO:0000313" key="7">
    <source>
        <dbReference type="EMBL" id="EGC33310.1"/>
    </source>
</evidence>
<dbReference type="RefSeq" id="XP_003290166.1">
    <property type="nucleotide sequence ID" value="XM_003290118.1"/>
</dbReference>
<dbReference type="OrthoDB" id="16527at2759"/>
<dbReference type="STRING" id="5786.F0ZRW2"/>
<keyword evidence="2 5" id="KW-0732">Signal</keyword>
<dbReference type="InterPro" id="IPR051477">
    <property type="entry name" value="Expansin_CellWall"/>
</dbReference>
<dbReference type="PANTHER" id="PTHR31836:SF28">
    <property type="entry name" value="SRCR DOMAIN-CONTAINING PROTEIN-RELATED"/>
    <property type="match status" value="1"/>
</dbReference>
<feature type="domain" description="LysM" evidence="6">
    <location>
        <begin position="233"/>
        <end position="280"/>
    </location>
</feature>
<dbReference type="AlphaFoldDB" id="F0ZRW2"/>
<dbReference type="Gene3D" id="2.40.40.10">
    <property type="entry name" value="RlpA-like domain"/>
    <property type="match status" value="1"/>
</dbReference>
<evidence type="ECO:0000256" key="4">
    <source>
        <dbReference type="ARBA" id="ARBA00023180"/>
    </source>
</evidence>
<dbReference type="SUPFAM" id="SSF50685">
    <property type="entry name" value="Barwin-like endoglucanases"/>
    <property type="match status" value="1"/>
</dbReference>
<dbReference type="KEGG" id="dpp:DICPUDRAFT_92439"/>
<dbReference type="GeneID" id="10504512"/>
<dbReference type="Proteomes" id="UP000001064">
    <property type="component" value="Unassembled WGS sequence"/>
</dbReference>
<proteinExistence type="inferred from homology"/>
<dbReference type="Pfam" id="PF03330">
    <property type="entry name" value="DPBB_1"/>
    <property type="match status" value="1"/>
</dbReference>
<evidence type="ECO:0000256" key="5">
    <source>
        <dbReference type="SAM" id="SignalP"/>
    </source>
</evidence>
<dbReference type="CDD" id="cd22273">
    <property type="entry name" value="DPBB_SPI-like"/>
    <property type="match status" value="1"/>
</dbReference>
<protein>
    <recommendedName>
        <fullName evidence="6">LysM domain-containing protein</fullName>
    </recommendedName>
</protein>
<dbReference type="EMBL" id="GL871148">
    <property type="protein sequence ID" value="EGC33310.1"/>
    <property type="molecule type" value="Genomic_DNA"/>
</dbReference>
<name>F0ZRW2_DICPU</name>
<feature type="signal peptide" evidence="5">
    <location>
        <begin position="1"/>
        <end position="20"/>
    </location>
</feature>
<evidence type="ECO:0000256" key="3">
    <source>
        <dbReference type="ARBA" id="ARBA00023157"/>
    </source>
</evidence>
<reference evidence="8" key="1">
    <citation type="journal article" date="2011" name="Genome Biol.">
        <title>Comparative genomics of the social amoebae Dictyostelium discoideum and Dictyostelium purpureum.</title>
        <authorList>
            <consortium name="US DOE Joint Genome Institute (JGI-PGF)"/>
            <person name="Sucgang R."/>
            <person name="Kuo A."/>
            <person name="Tian X."/>
            <person name="Salerno W."/>
            <person name="Parikh A."/>
            <person name="Feasley C.L."/>
            <person name="Dalin E."/>
            <person name="Tu H."/>
            <person name="Huang E."/>
            <person name="Barry K."/>
            <person name="Lindquist E."/>
            <person name="Shapiro H."/>
            <person name="Bruce D."/>
            <person name="Schmutz J."/>
            <person name="Salamov A."/>
            <person name="Fey P."/>
            <person name="Gaudet P."/>
            <person name="Anjard C."/>
            <person name="Babu M.M."/>
            <person name="Basu S."/>
            <person name="Bushmanova Y."/>
            <person name="van der Wel H."/>
            <person name="Katoh-Kurasawa M."/>
            <person name="Dinh C."/>
            <person name="Coutinho P.M."/>
            <person name="Saito T."/>
            <person name="Elias M."/>
            <person name="Schaap P."/>
            <person name="Kay R.R."/>
            <person name="Henrissat B."/>
            <person name="Eichinger L."/>
            <person name="Rivero F."/>
            <person name="Putnam N.H."/>
            <person name="West C.M."/>
            <person name="Loomis W.F."/>
            <person name="Chisholm R.L."/>
            <person name="Shaulsky G."/>
            <person name="Strassmann J.E."/>
            <person name="Queller D.C."/>
            <person name="Kuspa A."/>
            <person name="Grigoriev I.V."/>
        </authorList>
    </citation>
    <scope>NUCLEOTIDE SEQUENCE [LARGE SCALE GENOMIC DNA]</scope>
    <source>
        <strain evidence="8">QSDP1</strain>
    </source>
</reference>
<keyword evidence="8" id="KW-1185">Reference proteome</keyword>
<evidence type="ECO:0000313" key="8">
    <source>
        <dbReference type="Proteomes" id="UP000001064"/>
    </source>
</evidence>
<dbReference type="GO" id="GO:0004869">
    <property type="term" value="F:cysteine-type endopeptidase inhibitor activity"/>
    <property type="evidence" value="ECO:0007669"/>
    <property type="project" value="InterPro"/>
</dbReference>